<evidence type="ECO:0000259" key="1">
    <source>
        <dbReference type="PROSITE" id="PS51832"/>
    </source>
</evidence>
<dbReference type="EMBL" id="CP151406">
    <property type="protein sequence ID" value="WZJ22337.1"/>
    <property type="molecule type" value="Genomic_DNA"/>
</dbReference>
<reference evidence="2 3" key="1">
    <citation type="submission" date="2024-04" db="EMBL/GenBank/DDBJ databases">
        <title>Dissimilatory iodate-reducing microorganisms contribute to the enrichment of iodine in groundwater.</title>
        <authorList>
            <person name="Jiang Z."/>
        </authorList>
    </citation>
    <scope>NUCLEOTIDE SEQUENCE [LARGE SCALE GENOMIC DNA]</scope>
    <source>
        <strain evidence="2 3">NCP973</strain>
    </source>
</reference>
<feature type="domain" description="HD-GYP" evidence="1">
    <location>
        <begin position="94"/>
        <end position="285"/>
    </location>
</feature>
<dbReference type="Gene3D" id="1.10.3210.10">
    <property type="entry name" value="Hypothetical protein af1432"/>
    <property type="match status" value="1"/>
</dbReference>
<dbReference type="CDD" id="cd00077">
    <property type="entry name" value="HDc"/>
    <property type="match status" value="1"/>
</dbReference>
<organism evidence="2 3">
    <name type="scientific">Azonexus hydrophilus</name>
    <dbReference type="NCBI Taxonomy" id="418702"/>
    <lineage>
        <taxon>Bacteria</taxon>
        <taxon>Pseudomonadati</taxon>
        <taxon>Pseudomonadota</taxon>
        <taxon>Betaproteobacteria</taxon>
        <taxon>Rhodocyclales</taxon>
        <taxon>Azonexaceae</taxon>
        <taxon>Azonexus</taxon>
    </lineage>
</organism>
<proteinExistence type="predicted"/>
<evidence type="ECO:0000313" key="3">
    <source>
        <dbReference type="Proteomes" id="UP001479520"/>
    </source>
</evidence>
<dbReference type="InterPro" id="IPR003607">
    <property type="entry name" value="HD/PDEase_dom"/>
</dbReference>
<gene>
    <name evidence="2" type="ORF">AADV58_04055</name>
</gene>
<dbReference type="SUPFAM" id="SSF109604">
    <property type="entry name" value="HD-domain/PDEase-like"/>
    <property type="match status" value="1"/>
</dbReference>
<dbReference type="Proteomes" id="UP001479520">
    <property type="component" value="Chromosome"/>
</dbReference>
<accession>A0ABZ2XKC9</accession>
<dbReference type="InterPro" id="IPR037522">
    <property type="entry name" value="HD_GYP_dom"/>
</dbReference>
<evidence type="ECO:0000313" key="2">
    <source>
        <dbReference type="EMBL" id="WZJ22337.1"/>
    </source>
</evidence>
<dbReference type="PROSITE" id="PS51832">
    <property type="entry name" value="HD_GYP"/>
    <property type="match status" value="1"/>
</dbReference>
<dbReference type="PANTHER" id="PTHR43155:SF2">
    <property type="entry name" value="CYCLIC DI-GMP PHOSPHODIESTERASE PA4108"/>
    <property type="match status" value="1"/>
</dbReference>
<sequence length="417" mass="44969">MLNLSESHSIVATEDIYDEHGMKLLAKGAEISREMQDRLLLRKLRAPLESSLAVHDGLTVGEMMQGAIDLIAEVPALASIAGGRAAREILRDARGLHIPPPLLMLMTCAWHADPESYRRTQIVAALCAGIAGEVNAPSGDAQVLLLASALHDLGEIYINPEYLQRQGHLSPREWKHVATHPHVGQLLIGNLTSLPKSVLACVGQHHERHDGSGYPAQLSRQEQHRLSGWLAVADAAAALISRGESCSNRVSLALRIVPEEFDREAADVLIRGLQTLPAKAPVAQSSAFHLESAHRLLARLESAAEEIAQVLLDDCSGVIRSVAGQARHLLDSFARSLRATGILDAEILSGDDFADPGLQEEMQQIVSELGWRMRNLARNLHLSVDNERIEAAALARLEGVIDLLDCSPATEPAGSGG</sequence>
<dbReference type="PANTHER" id="PTHR43155">
    <property type="entry name" value="CYCLIC DI-GMP PHOSPHODIESTERASE PA4108-RELATED"/>
    <property type="match status" value="1"/>
</dbReference>
<dbReference type="RefSeq" id="WP_341744144.1">
    <property type="nucleotide sequence ID" value="NZ_CP151406.1"/>
</dbReference>
<protein>
    <submittedName>
        <fullName evidence="2">HD domain-containing phosphohydrolase</fullName>
    </submittedName>
</protein>
<dbReference type="Pfam" id="PF13487">
    <property type="entry name" value="HD_5"/>
    <property type="match status" value="1"/>
</dbReference>
<name>A0ABZ2XKC9_9RHOO</name>
<keyword evidence="3" id="KW-1185">Reference proteome</keyword>